<sequence length="153" mass="16955">MMYNVFTQQLFATEHSWTGFILRFTLGVVLFPHAAQKMFGWFNGPGLSGEMEHMTHAIGLSVPVAVLSILVECLGTLLLLTGFATRIAAVGMFGLFVGMIVFVHFKSGYFMNWFGKMPAGHEGFEYHLLVLGLCILIFMHGGGRYSIDGLLTR</sequence>
<evidence type="ECO:0000256" key="1">
    <source>
        <dbReference type="ARBA" id="ARBA00004651"/>
    </source>
</evidence>
<comment type="caution">
    <text evidence="8">The sequence shown here is derived from an EMBL/GenBank/DDBJ whole genome shotgun (WGS) entry which is preliminary data.</text>
</comment>
<evidence type="ECO:0000256" key="2">
    <source>
        <dbReference type="ARBA" id="ARBA00006679"/>
    </source>
</evidence>
<dbReference type="PANTHER" id="PTHR33452">
    <property type="entry name" value="OXIDOREDUCTASE CATD-RELATED"/>
    <property type="match status" value="1"/>
</dbReference>
<keyword evidence="3" id="KW-1003">Cell membrane</keyword>
<dbReference type="PANTHER" id="PTHR33452:SF1">
    <property type="entry name" value="INNER MEMBRANE PROTEIN YPHA-RELATED"/>
    <property type="match status" value="1"/>
</dbReference>
<dbReference type="Pfam" id="PF07681">
    <property type="entry name" value="DoxX"/>
    <property type="match status" value="1"/>
</dbReference>
<dbReference type="InterPro" id="IPR051907">
    <property type="entry name" value="DoxX-like_oxidoreductase"/>
</dbReference>
<feature type="transmembrane region" description="Helical" evidence="7">
    <location>
        <begin position="20"/>
        <end position="36"/>
    </location>
</feature>
<evidence type="ECO:0000256" key="7">
    <source>
        <dbReference type="SAM" id="Phobius"/>
    </source>
</evidence>
<dbReference type="Proteomes" id="UP001549749">
    <property type="component" value="Unassembled WGS sequence"/>
</dbReference>
<evidence type="ECO:0000256" key="4">
    <source>
        <dbReference type="ARBA" id="ARBA00022692"/>
    </source>
</evidence>
<gene>
    <name evidence="8" type="ORF">ABR189_29390</name>
</gene>
<comment type="similarity">
    <text evidence="2">Belongs to the DoxX family.</text>
</comment>
<keyword evidence="6 7" id="KW-0472">Membrane</keyword>
<name>A0ABV2TET6_9BACT</name>
<protein>
    <submittedName>
        <fullName evidence="8">DoxX family protein</fullName>
    </submittedName>
</protein>
<feature type="transmembrane region" description="Helical" evidence="7">
    <location>
        <begin position="56"/>
        <end position="80"/>
    </location>
</feature>
<accession>A0ABV2TET6</accession>
<keyword evidence="4 7" id="KW-0812">Transmembrane</keyword>
<feature type="transmembrane region" description="Helical" evidence="7">
    <location>
        <begin position="126"/>
        <end position="147"/>
    </location>
</feature>
<evidence type="ECO:0000256" key="3">
    <source>
        <dbReference type="ARBA" id="ARBA00022475"/>
    </source>
</evidence>
<evidence type="ECO:0000313" key="8">
    <source>
        <dbReference type="EMBL" id="MET7001532.1"/>
    </source>
</evidence>
<evidence type="ECO:0000313" key="9">
    <source>
        <dbReference type="Proteomes" id="UP001549749"/>
    </source>
</evidence>
<dbReference type="RefSeq" id="WP_354664104.1">
    <property type="nucleotide sequence ID" value="NZ_JBEXAC010000004.1"/>
</dbReference>
<comment type="subcellular location">
    <subcellularLocation>
        <location evidence="1">Cell membrane</location>
        <topology evidence="1">Multi-pass membrane protein</topology>
    </subcellularLocation>
</comment>
<keyword evidence="5 7" id="KW-1133">Transmembrane helix</keyword>
<evidence type="ECO:0000256" key="6">
    <source>
        <dbReference type="ARBA" id="ARBA00023136"/>
    </source>
</evidence>
<feature type="transmembrane region" description="Helical" evidence="7">
    <location>
        <begin position="87"/>
        <end position="106"/>
    </location>
</feature>
<reference evidence="8 9" key="1">
    <citation type="submission" date="2024-06" db="EMBL/GenBank/DDBJ databases">
        <title>Chitinophaga defluvii sp. nov., isolated from municipal sewage.</title>
        <authorList>
            <person name="Zhang L."/>
        </authorList>
    </citation>
    <scope>NUCLEOTIDE SEQUENCE [LARGE SCALE GENOMIC DNA]</scope>
    <source>
        <strain evidence="8 9">H8</strain>
    </source>
</reference>
<keyword evidence="9" id="KW-1185">Reference proteome</keyword>
<proteinExistence type="inferred from homology"/>
<evidence type="ECO:0000256" key="5">
    <source>
        <dbReference type="ARBA" id="ARBA00022989"/>
    </source>
</evidence>
<organism evidence="8 9">
    <name type="scientific">Chitinophaga defluvii</name>
    <dbReference type="NCBI Taxonomy" id="3163343"/>
    <lineage>
        <taxon>Bacteria</taxon>
        <taxon>Pseudomonadati</taxon>
        <taxon>Bacteroidota</taxon>
        <taxon>Chitinophagia</taxon>
        <taxon>Chitinophagales</taxon>
        <taxon>Chitinophagaceae</taxon>
        <taxon>Chitinophaga</taxon>
    </lineage>
</organism>
<dbReference type="EMBL" id="JBEXAC010000004">
    <property type="protein sequence ID" value="MET7001532.1"/>
    <property type="molecule type" value="Genomic_DNA"/>
</dbReference>
<dbReference type="InterPro" id="IPR032808">
    <property type="entry name" value="DoxX"/>
</dbReference>